<dbReference type="Pfam" id="PF13196">
    <property type="entry name" value="DUF4012"/>
    <property type="match status" value="1"/>
</dbReference>
<dbReference type="Proteomes" id="UP000281738">
    <property type="component" value="Unassembled WGS sequence"/>
</dbReference>
<evidence type="ECO:0000313" key="1">
    <source>
        <dbReference type="EMBL" id="ROR92827.1"/>
    </source>
</evidence>
<dbReference type="InterPro" id="IPR025101">
    <property type="entry name" value="DUF4012"/>
</dbReference>
<proteinExistence type="predicted"/>
<dbReference type="EMBL" id="RKHO01000001">
    <property type="protein sequence ID" value="ROR92827.1"/>
    <property type="molecule type" value="Genomic_DNA"/>
</dbReference>
<dbReference type="AlphaFoldDB" id="A0A3N2CZ60"/>
<sequence length="554" mass="59341">MARTALALREAESAAGRLRSELAAGDEAATRSAGSRLAEQADVARRHSDGWGFAALTHLPVVGDDVDAVRRVARSVDVLGADALPPALGVLETVRGGGLRSEDGGIRLDTLASVSGPVTEAHDASTRADRAVAGVRSDRLVGPLSGPVADLQQQVQELDRSLGAAEKAVELLPAMLGAGDRREYLLVVQNNAEIRSTGGLPGSLSVLRAEDGRVELGKQGNASLFGLSADPVARLTPDEVDLYGRNVALDLRDTNLIPDFPRAASLMARFAEQRGQQVDGVVSVDPVTLAEVLRATGPVEAGGVRLDADNAPRLLLNEPYQRLRSNEEQDAYFQEVSRGILDALLSGQGDQLELVRVLSQAAQQRRFLVWSDSDDEQRRIEDTPIAAALPRDEGISPSVGLYLNDSTRAKIQYYLRYDADIRSLGCTAAGRQQVVAEMELRSDVPDDVARLTEFVTGDGTYARKGDDAMNLRLYAPTEGRLQALTVDGEPAGIKVGQDGDRQVSVLPLTLRPGESVRVRALFETRPGQIGDPSLQWTPSMEWGPTRATARNLCG</sequence>
<keyword evidence="2" id="KW-1185">Reference proteome</keyword>
<evidence type="ECO:0000313" key="2">
    <source>
        <dbReference type="Proteomes" id="UP000281738"/>
    </source>
</evidence>
<organism evidence="1 2">
    <name type="scientific">Nocardioides aurantiacus</name>
    <dbReference type="NCBI Taxonomy" id="86796"/>
    <lineage>
        <taxon>Bacteria</taxon>
        <taxon>Bacillati</taxon>
        <taxon>Actinomycetota</taxon>
        <taxon>Actinomycetes</taxon>
        <taxon>Propionibacteriales</taxon>
        <taxon>Nocardioidaceae</taxon>
        <taxon>Nocardioides</taxon>
    </lineage>
</organism>
<comment type="caution">
    <text evidence="1">The sequence shown here is derived from an EMBL/GenBank/DDBJ whole genome shotgun (WGS) entry which is preliminary data.</text>
</comment>
<protein>
    <submittedName>
        <fullName evidence="1">Uncharacterized protein DUF4012</fullName>
    </submittedName>
</protein>
<reference evidence="1 2" key="1">
    <citation type="submission" date="2018-11" db="EMBL/GenBank/DDBJ databases">
        <title>Sequencing the genomes of 1000 actinobacteria strains.</title>
        <authorList>
            <person name="Klenk H.-P."/>
        </authorList>
    </citation>
    <scope>NUCLEOTIDE SEQUENCE [LARGE SCALE GENOMIC DNA]</scope>
    <source>
        <strain evidence="1 2">DSM 12652</strain>
    </source>
</reference>
<accession>A0A3N2CZ60</accession>
<name>A0A3N2CZ60_9ACTN</name>
<dbReference type="OrthoDB" id="3203519at2"/>
<gene>
    <name evidence="1" type="ORF">EDD33_3727</name>
</gene>
<dbReference type="RefSeq" id="WP_123392493.1">
    <property type="nucleotide sequence ID" value="NZ_RKHO01000001.1"/>
</dbReference>